<dbReference type="RefSeq" id="WP_092490506.1">
    <property type="nucleotide sequence ID" value="NZ_LN906597.1"/>
</dbReference>
<proteinExistence type="predicted"/>
<feature type="coiled-coil region" evidence="1">
    <location>
        <begin position="657"/>
        <end position="684"/>
    </location>
</feature>
<evidence type="ECO:0000313" key="2">
    <source>
        <dbReference type="EMBL" id="CUT17710.1"/>
    </source>
</evidence>
<keyword evidence="3" id="KW-1185">Reference proteome</keyword>
<sequence>MAFGNDRQISDYQYCVSDYEFKLNDEISCSVSGSGTSTFNSDLVQNSSPGTGTDAASNGTDAASNGTISSVTVGAVASSSCSADLSRVTASSYLLYLAKILCYGYGFNICTKDMDGVLGDDFFKSYATVSGYQFSDDFLCVINEYKIKFVSAINKILHDGGIKFFEGQYNGDMPMACYNFSKAVYRIRPECISVLQSKFIPEIIDAIIKGTIIDSNGERAMVSAEMEQFFLYFVTTLERLIMLEIMGHWNKFYNTHQHILSLPDDFKDPFIYSSFYGNLSVPVVSHPAAFTHTMMECVSFFASFRIKEIINDFSSRYSDDLKIIVYDKVLRIPRGGSSSQASFKKFTELELPAVIKTKFDEMMSVDMNSIINYLKEFMMWPKLGTGDCVLEVDLSILLKKIMDSIFYLLSEYVSCFCRRLSKNYVTRGRSSCLKSTVIAYHIKEKLKLNIHPVFYYNVISVRNQFSCKIRSIVYRKFCQMIEGGFTGFYWFSISSFLLQVAKDETKETMEEEYVELLRIVSESFVLAPGGGMVKLTSDERRDVMRIIVSDCNEKFISLTKSLWVKATKSLRVKSVSSFGNCEGTEGCNVNDVVNYEFEKNLGFNLAPIFDYNIYLIKKRFFAKIKSIIYAKISDMIKSGFSRHHWVNVSDILLSVAREEVREIIEEQRRELEQLISEAVAMTREGTAVRLTRDECDNVMRIVMSDVDEKFVILIKSLWKRVVSSFGGYVSARSNVNIDGNH</sequence>
<evidence type="ECO:0000313" key="3">
    <source>
        <dbReference type="Proteomes" id="UP000198651"/>
    </source>
</evidence>
<dbReference type="EMBL" id="LN906597">
    <property type="protein sequence ID" value="CUT17710.1"/>
    <property type="molecule type" value="Genomic_DNA"/>
</dbReference>
<keyword evidence="1" id="KW-0175">Coiled coil</keyword>
<gene>
    <name evidence="2" type="ORF">Ark11_0887</name>
</gene>
<name>A0A0S4M202_9BURK</name>
<organism evidence="2 3">
    <name type="scientific">Candidatus Ichthyocystis hellenicum</name>
    <dbReference type="NCBI Taxonomy" id="1561003"/>
    <lineage>
        <taxon>Bacteria</taxon>
        <taxon>Pseudomonadati</taxon>
        <taxon>Pseudomonadota</taxon>
        <taxon>Betaproteobacteria</taxon>
        <taxon>Burkholderiales</taxon>
        <taxon>Candidatus Ichthyocystis</taxon>
    </lineage>
</organism>
<reference evidence="3" key="1">
    <citation type="submission" date="2015-11" db="EMBL/GenBank/DDBJ databases">
        <authorList>
            <person name="Seth-Smith H.M.B."/>
        </authorList>
    </citation>
    <scope>NUCLEOTIDE SEQUENCE [LARGE SCALE GENOMIC DNA]</scope>
    <source>
        <strain evidence="3">2013Ark11</strain>
    </source>
</reference>
<evidence type="ECO:0000256" key="1">
    <source>
        <dbReference type="SAM" id="Coils"/>
    </source>
</evidence>
<dbReference type="AlphaFoldDB" id="A0A0S4M202"/>
<accession>A0A0S4M202</accession>
<protein>
    <submittedName>
        <fullName evidence="2">Putative coiled coil protein</fullName>
    </submittedName>
</protein>
<dbReference type="Proteomes" id="UP000198651">
    <property type="component" value="Chromosome I"/>
</dbReference>